<dbReference type="InterPro" id="IPR036163">
    <property type="entry name" value="HMA_dom_sf"/>
</dbReference>
<accession>A8ZKF6</accession>
<dbReference type="Pfam" id="PF00403">
    <property type="entry name" value="HMA"/>
    <property type="match status" value="1"/>
</dbReference>
<dbReference type="KEGG" id="amr:AM1_A0149"/>
<dbReference type="SUPFAM" id="SSF55008">
    <property type="entry name" value="HMA, heavy metal-associated domain"/>
    <property type="match status" value="1"/>
</dbReference>
<dbReference type="HOGENOM" id="CLU_134973_10_3_3"/>
<proteinExistence type="predicted"/>
<dbReference type="InterPro" id="IPR006121">
    <property type="entry name" value="HMA_dom"/>
</dbReference>
<keyword evidence="3" id="KW-1185">Reference proteome</keyword>
<protein>
    <submittedName>
        <fullName evidence="2">Heavy metal-associated domain protein</fullName>
    </submittedName>
</protein>
<evidence type="ECO:0000259" key="1">
    <source>
        <dbReference type="PROSITE" id="PS50846"/>
    </source>
</evidence>
<evidence type="ECO:0000313" key="3">
    <source>
        <dbReference type="Proteomes" id="UP000000268"/>
    </source>
</evidence>
<feature type="domain" description="HMA" evidence="1">
    <location>
        <begin position="11"/>
        <end position="78"/>
    </location>
</feature>
<name>A8ZKF6_ACAM1</name>
<keyword evidence="2" id="KW-0614">Plasmid</keyword>
<geneLocation type="plasmid" evidence="2 3">
    <name>pREB1</name>
</geneLocation>
<sequence length="91" mass="10259">MSWFSRSAPTNEIQLHIEDLHCEMCAQTVKEALKKVSGVKKVQVKLSKKQVNVAIIENREVDFASLASALEPTGYQADCWQEKRSGLKHSE</sequence>
<dbReference type="Gene3D" id="3.30.70.100">
    <property type="match status" value="1"/>
</dbReference>
<dbReference type="CDD" id="cd00371">
    <property type="entry name" value="HMA"/>
    <property type="match status" value="1"/>
</dbReference>
<evidence type="ECO:0000313" key="2">
    <source>
        <dbReference type="EMBL" id="ABW31656.1"/>
    </source>
</evidence>
<organism evidence="2 3">
    <name type="scientific">Acaryochloris marina (strain MBIC 11017)</name>
    <dbReference type="NCBI Taxonomy" id="329726"/>
    <lineage>
        <taxon>Bacteria</taxon>
        <taxon>Bacillati</taxon>
        <taxon>Cyanobacteriota</taxon>
        <taxon>Cyanophyceae</taxon>
        <taxon>Acaryochloridales</taxon>
        <taxon>Acaryochloridaceae</taxon>
        <taxon>Acaryochloris</taxon>
    </lineage>
</organism>
<reference evidence="2 3" key="1">
    <citation type="journal article" date="2008" name="Proc. Natl. Acad. Sci. U.S.A.">
        <title>Niche adaptation and genome expansion in the chlorophyll d-producing cyanobacterium Acaryochloris marina.</title>
        <authorList>
            <person name="Swingley W.D."/>
            <person name="Chen M."/>
            <person name="Cheung P.C."/>
            <person name="Conrad A.L."/>
            <person name="Dejesa L.C."/>
            <person name="Hao J."/>
            <person name="Honchak B.M."/>
            <person name="Karbach L.E."/>
            <person name="Kurdoglu A."/>
            <person name="Lahiri S."/>
            <person name="Mastrian S.D."/>
            <person name="Miyashita H."/>
            <person name="Page L."/>
            <person name="Ramakrishna P."/>
            <person name="Satoh S."/>
            <person name="Sattley W.M."/>
            <person name="Shimada Y."/>
            <person name="Taylor H.L."/>
            <person name="Tomo T."/>
            <person name="Tsuchiya T."/>
            <person name="Wang Z.T."/>
            <person name="Raymond J."/>
            <person name="Mimuro M."/>
            <person name="Blankenship R.E."/>
            <person name="Touchman J.W."/>
        </authorList>
    </citation>
    <scope>NUCLEOTIDE SEQUENCE [LARGE SCALE GENOMIC DNA]</scope>
    <source>
        <strain evidence="3">MBIC 11017</strain>
        <plasmid evidence="3">Plasmid pREB1</plasmid>
    </source>
</reference>
<gene>
    <name evidence="2" type="ordered locus">AM1_A0149</name>
</gene>
<dbReference type="GO" id="GO:0046872">
    <property type="term" value="F:metal ion binding"/>
    <property type="evidence" value="ECO:0007669"/>
    <property type="project" value="InterPro"/>
</dbReference>
<dbReference type="RefSeq" id="WP_012166654.1">
    <property type="nucleotide sequence ID" value="NC_009926.1"/>
</dbReference>
<dbReference type="EMBL" id="CP000838">
    <property type="protein sequence ID" value="ABW31656.1"/>
    <property type="molecule type" value="Genomic_DNA"/>
</dbReference>
<dbReference type="PROSITE" id="PS50846">
    <property type="entry name" value="HMA_2"/>
    <property type="match status" value="1"/>
</dbReference>
<dbReference type="AlphaFoldDB" id="A8ZKF6"/>
<dbReference type="Proteomes" id="UP000000268">
    <property type="component" value="Plasmid pREB1"/>
</dbReference>